<dbReference type="InterPro" id="IPR036691">
    <property type="entry name" value="Endo/exonu/phosph_ase_sf"/>
</dbReference>
<evidence type="ECO:0000313" key="2">
    <source>
        <dbReference type="EMBL" id="SPC83503.1"/>
    </source>
</evidence>
<sequence>MEVLLEVVAEGQGDGIGASISTKADLDIEVSIEATVSESLMDRPFCFVVRVDLANGDSDLENHECFKAPLLLCPPLISSGLMGVLRDSLLTHSLMDSLGKDNLSSPILCEPLAMVDPSDDNLMVSGTYGESPVGGLDHSKWVNHKYQEEGRGDFTKIDSLRGIIDGFEWVGTRLYGSARDEVRNDLWDEVKGIRQQWNHPWCVFGDFNVVRFPSESYLLSGMASFVMARKMKALNEDLKVWNNQVSKVVGSKRQQLVVLSRIRKVVDEGAYSGIHARRVRWFRLVRSGISSGLADSFCCHIGELPLTYLGMPLGALDKALSIGNPILEKMERWLSSRKKLYLSKWGRLTLLKIGVGREHSLATCLSGGVDLGGWHTDSIQVLVGFVVWGDCPEGYVPFALYMFFTLGSSSCEMKFLNSTAQLVEPLESRKFARFTLQYTAVEEKPNGKEQWEPRFAGHQSLEERENSFLAHDQKINCGFVKGPKGSPSTGFDLAEDDANYISKCHIAVISCIFGNSDRLRTPTGKTVTRLSRKNVCFVMFMDEVSLHTLSSDGQVPDRMGFIGFWKVVVVKNLPYSDMRRVGKIPKLLPHRLFPSARYSIWLDSKLRLQLDPLLILEYFLWRKGYEYAISNHYDRHCVWEEVAQNKKLNKYNHSIIDEQFAFYQADGLKRFNASDPNKLLPSNVPEGSFIIRAHTPMSNLFSCLWFNEVERFTPRDQLSFAYTYQKLKRKNPGKPFYLNMFKDCERRTIAKLFHHRSEEKRGIRQSATE</sequence>
<dbReference type="PANTHER" id="PTHR12956:SF24">
    <property type="entry name" value="TRANSMEMBRANE PROTEIN (DUF616)"/>
    <property type="match status" value="1"/>
</dbReference>
<dbReference type="InterPro" id="IPR048354">
    <property type="entry name" value="TOD1_MUCI70_glycTrfase_dom"/>
</dbReference>
<name>A0A2N9F8K6_FAGSY</name>
<protein>
    <recommendedName>
        <fullName evidence="1">TOD1/MUCI70 glycosyltransferase-like domain-containing protein</fullName>
    </recommendedName>
</protein>
<dbReference type="InterPro" id="IPR006852">
    <property type="entry name" value="TOD1_MUCI70"/>
</dbReference>
<evidence type="ECO:0000259" key="1">
    <source>
        <dbReference type="Pfam" id="PF04765"/>
    </source>
</evidence>
<dbReference type="SUPFAM" id="SSF56219">
    <property type="entry name" value="DNase I-like"/>
    <property type="match status" value="1"/>
</dbReference>
<feature type="domain" description="TOD1/MUCI70 glycosyltransferase-like" evidence="1">
    <location>
        <begin position="436"/>
        <end position="755"/>
    </location>
</feature>
<dbReference type="Pfam" id="PF04765">
    <property type="entry name" value="TOD1_MUCI70"/>
    <property type="match status" value="1"/>
</dbReference>
<reference evidence="2" key="1">
    <citation type="submission" date="2018-02" db="EMBL/GenBank/DDBJ databases">
        <authorList>
            <person name="Cohen D.B."/>
            <person name="Kent A.D."/>
        </authorList>
    </citation>
    <scope>NUCLEOTIDE SEQUENCE</scope>
</reference>
<organism evidence="2">
    <name type="scientific">Fagus sylvatica</name>
    <name type="common">Beechnut</name>
    <dbReference type="NCBI Taxonomy" id="28930"/>
    <lineage>
        <taxon>Eukaryota</taxon>
        <taxon>Viridiplantae</taxon>
        <taxon>Streptophyta</taxon>
        <taxon>Embryophyta</taxon>
        <taxon>Tracheophyta</taxon>
        <taxon>Spermatophyta</taxon>
        <taxon>Magnoliopsida</taxon>
        <taxon>eudicotyledons</taxon>
        <taxon>Gunneridae</taxon>
        <taxon>Pentapetalae</taxon>
        <taxon>rosids</taxon>
        <taxon>fabids</taxon>
        <taxon>Fagales</taxon>
        <taxon>Fagaceae</taxon>
        <taxon>Fagus</taxon>
    </lineage>
</organism>
<proteinExistence type="predicted"/>
<dbReference type="EMBL" id="OIVN01000650">
    <property type="protein sequence ID" value="SPC83503.1"/>
    <property type="molecule type" value="Genomic_DNA"/>
</dbReference>
<dbReference type="PANTHER" id="PTHR12956">
    <property type="entry name" value="ALKALINE CERAMIDASE-RELATED"/>
    <property type="match status" value="1"/>
</dbReference>
<dbReference type="AlphaFoldDB" id="A0A2N9F8K6"/>
<gene>
    <name evidence="2" type="ORF">FSB_LOCUS11385</name>
</gene>
<accession>A0A2N9F8K6</accession>